<comment type="similarity">
    <text evidence="1">Belongs to the sigma-70 factor family. ECF subfamily.</text>
</comment>
<evidence type="ECO:0000313" key="8">
    <source>
        <dbReference type="EMBL" id="MCF2528355.1"/>
    </source>
</evidence>
<gene>
    <name evidence="8" type="ORF">LZ495_14160</name>
</gene>
<feature type="domain" description="RNA polymerase sigma factor 70 region 4 type 2" evidence="7">
    <location>
        <begin position="102"/>
        <end position="154"/>
    </location>
</feature>
<protein>
    <submittedName>
        <fullName evidence="8">SigE family RNA polymerase sigma factor</fullName>
    </submittedName>
</protein>
<dbReference type="InterPro" id="IPR013249">
    <property type="entry name" value="RNA_pol_sigma70_r4_t2"/>
</dbReference>
<reference evidence="8" key="1">
    <citation type="submission" date="2022-01" db="EMBL/GenBank/DDBJ databases">
        <title>Genome-Based Taxonomic Classification of the Phylum Actinobacteria.</title>
        <authorList>
            <person name="Gao Y."/>
        </authorList>
    </citation>
    <scope>NUCLEOTIDE SEQUENCE</scope>
    <source>
        <strain evidence="8">KLBMP 8922</strain>
    </source>
</reference>
<keyword evidence="3" id="KW-0731">Sigma factor</keyword>
<dbReference type="EMBL" id="JAKFHA010000006">
    <property type="protein sequence ID" value="MCF2528355.1"/>
    <property type="molecule type" value="Genomic_DNA"/>
</dbReference>
<sequence length="168" mass="18626">MKRKHDSEFDDFVVGRSAALRRTAYLLCGDWHHAEDLVQTTFAQVYARWHRVRDPNAMNAYARKILVRSYVDTARKRSSTETATGALPDVADAGGGDPDTRVALLAALDRMTPAYRAVLVLRFWEDQSAEQTAVLLNKSPGSVRSSTARGLEQLRAILGDQLADLSHA</sequence>
<evidence type="ECO:0000256" key="2">
    <source>
        <dbReference type="ARBA" id="ARBA00023015"/>
    </source>
</evidence>
<dbReference type="GO" id="GO:0016987">
    <property type="term" value="F:sigma factor activity"/>
    <property type="evidence" value="ECO:0007669"/>
    <property type="project" value="UniProtKB-KW"/>
</dbReference>
<dbReference type="RefSeq" id="WP_235052514.1">
    <property type="nucleotide sequence ID" value="NZ_JAKFHA010000006.1"/>
</dbReference>
<dbReference type="PANTHER" id="PTHR43133:SF50">
    <property type="entry name" value="ECF RNA POLYMERASE SIGMA FACTOR SIGM"/>
    <property type="match status" value="1"/>
</dbReference>
<dbReference type="InterPro" id="IPR014284">
    <property type="entry name" value="RNA_pol_sigma-70_dom"/>
</dbReference>
<organism evidence="8 9">
    <name type="scientific">Yinghuangia soli</name>
    <dbReference type="NCBI Taxonomy" id="2908204"/>
    <lineage>
        <taxon>Bacteria</taxon>
        <taxon>Bacillati</taxon>
        <taxon>Actinomycetota</taxon>
        <taxon>Actinomycetes</taxon>
        <taxon>Kitasatosporales</taxon>
        <taxon>Streptomycetaceae</taxon>
        <taxon>Yinghuangia</taxon>
    </lineage>
</organism>
<dbReference type="GO" id="GO:0006352">
    <property type="term" value="P:DNA-templated transcription initiation"/>
    <property type="evidence" value="ECO:0007669"/>
    <property type="project" value="InterPro"/>
</dbReference>
<dbReference type="Gene3D" id="1.10.10.10">
    <property type="entry name" value="Winged helix-like DNA-binding domain superfamily/Winged helix DNA-binding domain"/>
    <property type="match status" value="1"/>
</dbReference>
<proteinExistence type="inferred from homology"/>
<dbReference type="InterPro" id="IPR007627">
    <property type="entry name" value="RNA_pol_sigma70_r2"/>
</dbReference>
<dbReference type="AlphaFoldDB" id="A0AA41PYS5"/>
<evidence type="ECO:0000256" key="4">
    <source>
        <dbReference type="ARBA" id="ARBA00023125"/>
    </source>
</evidence>
<dbReference type="CDD" id="cd06171">
    <property type="entry name" value="Sigma70_r4"/>
    <property type="match status" value="1"/>
</dbReference>
<dbReference type="NCBIfam" id="TIGR02983">
    <property type="entry name" value="SigE-fam_strep"/>
    <property type="match status" value="1"/>
</dbReference>
<dbReference type="InterPro" id="IPR013324">
    <property type="entry name" value="RNA_pol_sigma_r3/r4-like"/>
</dbReference>
<dbReference type="SUPFAM" id="SSF88659">
    <property type="entry name" value="Sigma3 and sigma4 domains of RNA polymerase sigma factors"/>
    <property type="match status" value="1"/>
</dbReference>
<dbReference type="InterPro" id="IPR039425">
    <property type="entry name" value="RNA_pol_sigma-70-like"/>
</dbReference>
<comment type="caution">
    <text evidence="8">The sequence shown here is derived from an EMBL/GenBank/DDBJ whole genome shotgun (WGS) entry which is preliminary data.</text>
</comment>
<feature type="domain" description="RNA polymerase sigma-70 region 2" evidence="6">
    <location>
        <begin position="19"/>
        <end position="79"/>
    </location>
</feature>
<dbReference type="Pfam" id="PF04542">
    <property type="entry name" value="Sigma70_r2"/>
    <property type="match status" value="1"/>
</dbReference>
<evidence type="ECO:0000256" key="3">
    <source>
        <dbReference type="ARBA" id="ARBA00023082"/>
    </source>
</evidence>
<keyword evidence="5" id="KW-0804">Transcription</keyword>
<dbReference type="Proteomes" id="UP001165378">
    <property type="component" value="Unassembled WGS sequence"/>
</dbReference>
<evidence type="ECO:0000259" key="6">
    <source>
        <dbReference type="Pfam" id="PF04542"/>
    </source>
</evidence>
<dbReference type="GO" id="GO:0003677">
    <property type="term" value="F:DNA binding"/>
    <property type="evidence" value="ECO:0007669"/>
    <property type="project" value="UniProtKB-KW"/>
</dbReference>
<dbReference type="SUPFAM" id="SSF88946">
    <property type="entry name" value="Sigma2 domain of RNA polymerase sigma factors"/>
    <property type="match status" value="1"/>
</dbReference>
<dbReference type="InterPro" id="IPR014325">
    <property type="entry name" value="RNA_pol_sigma-E_actinobac"/>
</dbReference>
<name>A0AA41PYS5_9ACTN</name>
<dbReference type="InterPro" id="IPR036388">
    <property type="entry name" value="WH-like_DNA-bd_sf"/>
</dbReference>
<dbReference type="NCBIfam" id="TIGR02937">
    <property type="entry name" value="sigma70-ECF"/>
    <property type="match status" value="1"/>
</dbReference>
<dbReference type="PANTHER" id="PTHR43133">
    <property type="entry name" value="RNA POLYMERASE ECF-TYPE SIGMA FACTO"/>
    <property type="match status" value="1"/>
</dbReference>
<evidence type="ECO:0000256" key="5">
    <source>
        <dbReference type="ARBA" id="ARBA00023163"/>
    </source>
</evidence>
<keyword evidence="4" id="KW-0238">DNA-binding</keyword>
<dbReference type="Pfam" id="PF08281">
    <property type="entry name" value="Sigma70_r4_2"/>
    <property type="match status" value="1"/>
</dbReference>
<accession>A0AA41PYS5</accession>
<dbReference type="Gene3D" id="1.10.1740.10">
    <property type="match status" value="1"/>
</dbReference>
<keyword evidence="2" id="KW-0805">Transcription regulation</keyword>
<evidence type="ECO:0000259" key="7">
    <source>
        <dbReference type="Pfam" id="PF08281"/>
    </source>
</evidence>
<evidence type="ECO:0000256" key="1">
    <source>
        <dbReference type="ARBA" id="ARBA00010641"/>
    </source>
</evidence>
<keyword evidence="9" id="KW-1185">Reference proteome</keyword>
<dbReference type="InterPro" id="IPR013325">
    <property type="entry name" value="RNA_pol_sigma_r2"/>
</dbReference>
<evidence type="ECO:0000313" key="9">
    <source>
        <dbReference type="Proteomes" id="UP001165378"/>
    </source>
</evidence>